<sequence>MSQYRLPVAPTDHPDVVGHFQRWLAHVEAGRIGGKVRSVAAPTPNPSREREGSLEAQVTPPACGESQTLRSNSGVGQRDIGEKAR</sequence>
<organism evidence="2 3">
    <name type="scientific">Aurantiacibacter xanthus</name>
    <dbReference type="NCBI Taxonomy" id="1784712"/>
    <lineage>
        <taxon>Bacteria</taxon>
        <taxon>Pseudomonadati</taxon>
        <taxon>Pseudomonadota</taxon>
        <taxon>Alphaproteobacteria</taxon>
        <taxon>Sphingomonadales</taxon>
        <taxon>Erythrobacteraceae</taxon>
        <taxon>Aurantiacibacter</taxon>
    </lineage>
</organism>
<name>A0A3A1P9Q5_9SPHN</name>
<dbReference type="AlphaFoldDB" id="A0A3A1P9Q5"/>
<evidence type="ECO:0000313" key="2">
    <source>
        <dbReference type="EMBL" id="RIV88683.1"/>
    </source>
</evidence>
<protein>
    <submittedName>
        <fullName evidence="2">Uncharacterized protein</fullName>
    </submittedName>
</protein>
<dbReference type="Proteomes" id="UP000265366">
    <property type="component" value="Unassembled WGS sequence"/>
</dbReference>
<reference evidence="2 3" key="1">
    <citation type="submission" date="2018-08" db="EMBL/GenBank/DDBJ databases">
        <title>Erythrobacter zhengii sp.nov., a bacterium isolated from deep-sea sediment.</title>
        <authorList>
            <person name="Fang C."/>
            <person name="Wu Y.-H."/>
            <person name="Sun C."/>
            <person name="Wang H."/>
            <person name="Cheng H."/>
            <person name="Meng F.-X."/>
            <person name="Wang C.-S."/>
            <person name="Xu X.-W."/>
        </authorList>
    </citation>
    <scope>NUCLEOTIDE SEQUENCE [LARGE SCALE GENOMIC DNA]</scope>
    <source>
        <strain evidence="2 3">CCTCC AB 2015396</strain>
    </source>
</reference>
<evidence type="ECO:0000313" key="3">
    <source>
        <dbReference type="Proteomes" id="UP000265366"/>
    </source>
</evidence>
<feature type="region of interest" description="Disordered" evidence="1">
    <location>
        <begin position="36"/>
        <end position="85"/>
    </location>
</feature>
<keyword evidence="3" id="KW-1185">Reference proteome</keyword>
<evidence type="ECO:0000256" key="1">
    <source>
        <dbReference type="SAM" id="MobiDB-lite"/>
    </source>
</evidence>
<feature type="compositionally biased region" description="Polar residues" evidence="1">
    <location>
        <begin position="65"/>
        <end position="75"/>
    </location>
</feature>
<comment type="caution">
    <text evidence="2">The sequence shown here is derived from an EMBL/GenBank/DDBJ whole genome shotgun (WGS) entry which is preliminary data.</text>
</comment>
<dbReference type="EMBL" id="QXFM01000066">
    <property type="protein sequence ID" value="RIV88683.1"/>
    <property type="molecule type" value="Genomic_DNA"/>
</dbReference>
<accession>A0A3A1P9Q5</accession>
<gene>
    <name evidence="2" type="ORF">D2V17_07305</name>
</gene>
<proteinExistence type="predicted"/>